<comment type="caution">
    <text evidence="1">The sequence shown here is derived from an EMBL/GenBank/DDBJ whole genome shotgun (WGS) entry which is preliminary data.</text>
</comment>
<organism evidence="1 2">
    <name type="scientific">Piscirickettsia litoralis</name>
    <dbReference type="NCBI Taxonomy" id="1891921"/>
    <lineage>
        <taxon>Bacteria</taxon>
        <taxon>Pseudomonadati</taxon>
        <taxon>Pseudomonadota</taxon>
        <taxon>Gammaproteobacteria</taxon>
        <taxon>Thiotrichales</taxon>
        <taxon>Piscirickettsiaceae</taxon>
        <taxon>Piscirickettsia</taxon>
    </lineage>
</organism>
<evidence type="ECO:0000313" key="2">
    <source>
        <dbReference type="Proteomes" id="UP000094329"/>
    </source>
</evidence>
<accession>A0ABX3A3S8</accession>
<name>A0ABX3A3S8_9GAMM</name>
<dbReference type="Proteomes" id="UP000094329">
    <property type="component" value="Unassembled WGS sequence"/>
</dbReference>
<proteinExistence type="predicted"/>
<reference evidence="1 2" key="1">
    <citation type="submission" date="2016-08" db="EMBL/GenBank/DDBJ databases">
        <title>Draft genome sequence of Candidatus Piscirickettsia litoralis, from seawater.</title>
        <authorList>
            <person name="Wan X."/>
            <person name="Lee A.J."/>
            <person name="Hou S."/>
            <person name="Donachie S.P."/>
        </authorList>
    </citation>
    <scope>NUCLEOTIDE SEQUENCE [LARGE SCALE GENOMIC DNA]</scope>
    <source>
        <strain evidence="1 2">Y2</strain>
    </source>
</reference>
<keyword evidence="2" id="KW-1185">Reference proteome</keyword>
<sequence length="158" mass="18239">MGGSISNITHDQNKSQQDYNINAKVDYIGDKDSVSLNWLSYRDYIENQDALIYNNNQTDTPATPDTTTQGNILYATNKFIINPAWQWNSQVMYLTDKNTGKFHGITPLELDQNSLLLQNNFSYLKYFIGGFDLQKSNYHNYSQSIQVQEANEKSRRSF</sequence>
<dbReference type="EMBL" id="MDTU01000001">
    <property type="protein sequence ID" value="ODN43526.1"/>
    <property type="molecule type" value="Genomic_DNA"/>
</dbReference>
<gene>
    <name evidence="1" type="ORF">BGC07_12110</name>
</gene>
<evidence type="ECO:0008006" key="3">
    <source>
        <dbReference type="Google" id="ProtNLM"/>
    </source>
</evidence>
<dbReference type="RefSeq" id="WP_069313323.1">
    <property type="nucleotide sequence ID" value="NZ_MDTU01000001.1"/>
</dbReference>
<protein>
    <recommendedName>
        <fullName evidence="3">TonB-dependent receptor-like beta-barrel domain-containing protein</fullName>
    </recommendedName>
</protein>
<evidence type="ECO:0000313" key="1">
    <source>
        <dbReference type="EMBL" id="ODN43526.1"/>
    </source>
</evidence>